<dbReference type="Pfam" id="PF12473">
    <property type="entry name" value="DUF3694"/>
    <property type="match status" value="1"/>
</dbReference>
<dbReference type="GO" id="GO:0005524">
    <property type="term" value="F:ATP binding"/>
    <property type="evidence" value="ECO:0007669"/>
    <property type="project" value="UniProtKB-UniRule"/>
</dbReference>
<dbReference type="CDD" id="cd01365">
    <property type="entry name" value="KISc_KIF1A_KIF1B"/>
    <property type="match status" value="1"/>
</dbReference>
<comment type="caution">
    <text evidence="15">The sequence shown here is derived from an EMBL/GenBank/DDBJ whole genome shotgun (WGS) entry which is preliminary data.</text>
</comment>
<feature type="compositionally biased region" description="Basic and acidic residues" evidence="12">
    <location>
        <begin position="1122"/>
        <end position="1131"/>
    </location>
</feature>
<evidence type="ECO:0000313" key="16">
    <source>
        <dbReference type="Proteomes" id="UP001164286"/>
    </source>
</evidence>
<organism evidence="15 16">
    <name type="scientific">Dioszegia hungarica</name>
    <dbReference type="NCBI Taxonomy" id="4972"/>
    <lineage>
        <taxon>Eukaryota</taxon>
        <taxon>Fungi</taxon>
        <taxon>Dikarya</taxon>
        <taxon>Basidiomycota</taxon>
        <taxon>Agaricomycotina</taxon>
        <taxon>Tremellomycetes</taxon>
        <taxon>Tremellales</taxon>
        <taxon>Bulleribasidiaceae</taxon>
        <taxon>Dioszegia</taxon>
    </lineage>
</organism>
<evidence type="ECO:0000259" key="14">
    <source>
        <dbReference type="PROSITE" id="PS50067"/>
    </source>
</evidence>
<comment type="similarity">
    <text evidence="10">Belongs to the TRAFAC class myosin-kinesin ATPase superfamily. Kinesin family.</text>
</comment>
<evidence type="ECO:0000256" key="4">
    <source>
        <dbReference type="ARBA" id="ARBA00022701"/>
    </source>
</evidence>
<dbReference type="Gene3D" id="2.60.200.20">
    <property type="match status" value="1"/>
</dbReference>
<dbReference type="PROSITE" id="PS50067">
    <property type="entry name" value="KINESIN_MOTOR_2"/>
    <property type="match status" value="1"/>
</dbReference>
<dbReference type="PROSITE" id="PS00411">
    <property type="entry name" value="KINESIN_MOTOR_1"/>
    <property type="match status" value="1"/>
</dbReference>
<evidence type="ECO:0000256" key="12">
    <source>
        <dbReference type="SAM" id="MobiDB-lite"/>
    </source>
</evidence>
<dbReference type="SUPFAM" id="SSF50729">
    <property type="entry name" value="PH domain-like"/>
    <property type="match status" value="1"/>
</dbReference>
<keyword evidence="4" id="KW-0493">Microtubule</keyword>
<dbReference type="InterPro" id="IPR036961">
    <property type="entry name" value="Kinesin_motor_dom_sf"/>
</dbReference>
<name>A0AA38H9E4_9TREE</name>
<keyword evidence="16" id="KW-1185">Reference proteome</keyword>
<keyword evidence="8 10" id="KW-0505">Motor protein</keyword>
<dbReference type="Gene3D" id="2.30.29.30">
    <property type="entry name" value="Pleckstrin-homology domain (PH domain)/Phosphotyrosine-binding domain (PTB)"/>
    <property type="match status" value="1"/>
</dbReference>
<dbReference type="Pfam" id="PF16183">
    <property type="entry name" value="Kinesin_assoc"/>
    <property type="match status" value="1"/>
</dbReference>
<dbReference type="Gene3D" id="6.10.250.2520">
    <property type="match status" value="1"/>
</dbReference>
<dbReference type="GeneID" id="77726256"/>
<dbReference type="EMBL" id="JAKWFO010000005">
    <property type="protein sequence ID" value="KAI9637037.1"/>
    <property type="molecule type" value="Genomic_DNA"/>
</dbReference>
<protein>
    <recommendedName>
        <fullName evidence="17">Kinesin-like protein</fullName>
    </recommendedName>
</protein>
<dbReference type="SUPFAM" id="SSF52540">
    <property type="entry name" value="P-loop containing nucleoside triphosphate hydrolases"/>
    <property type="match status" value="1"/>
</dbReference>
<dbReference type="SUPFAM" id="SSF49879">
    <property type="entry name" value="SMAD/FHA domain"/>
    <property type="match status" value="1"/>
</dbReference>
<feature type="domain" description="Kinesin motor" evidence="14">
    <location>
        <begin position="5"/>
        <end position="361"/>
    </location>
</feature>
<dbReference type="Pfam" id="PF00169">
    <property type="entry name" value="PH"/>
    <property type="match status" value="1"/>
</dbReference>
<dbReference type="InterPro" id="IPR000253">
    <property type="entry name" value="FHA_dom"/>
</dbReference>
<dbReference type="RefSeq" id="XP_052946814.1">
    <property type="nucleotide sequence ID" value="XM_053087055.1"/>
</dbReference>
<evidence type="ECO:0008006" key="17">
    <source>
        <dbReference type="Google" id="ProtNLM"/>
    </source>
</evidence>
<dbReference type="Gene3D" id="3.40.850.10">
    <property type="entry name" value="Kinesin motor domain"/>
    <property type="match status" value="1"/>
</dbReference>
<dbReference type="InterPro" id="IPR001849">
    <property type="entry name" value="PH_domain"/>
</dbReference>
<dbReference type="PRINTS" id="PR00380">
    <property type="entry name" value="KINESINHEAVY"/>
</dbReference>
<keyword evidence="7 11" id="KW-0175">Coiled coil</keyword>
<keyword evidence="3" id="KW-0963">Cytoplasm</keyword>
<evidence type="ECO:0000256" key="9">
    <source>
        <dbReference type="ARBA" id="ARBA00023212"/>
    </source>
</evidence>
<evidence type="ECO:0000259" key="13">
    <source>
        <dbReference type="PROSITE" id="PS50003"/>
    </source>
</evidence>
<feature type="coiled-coil region" evidence="11">
    <location>
        <begin position="753"/>
        <end position="780"/>
    </location>
</feature>
<dbReference type="InterPro" id="IPR019821">
    <property type="entry name" value="Kinesin_motor_CS"/>
</dbReference>
<dbReference type="InterPro" id="IPR011993">
    <property type="entry name" value="PH-like_dom_sf"/>
</dbReference>
<dbReference type="InterPro" id="IPR027417">
    <property type="entry name" value="P-loop_NTPase"/>
</dbReference>
<proteinExistence type="inferred from homology"/>
<dbReference type="PANTHER" id="PTHR47117">
    <property type="entry name" value="STAR-RELATED LIPID TRANSFER PROTEIN 9"/>
    <property type="match status" value="1"/>
</dbReference>
<gene>
    <name evidence="15" type="ORF">MKK02DRAFT_25524</name>
</gene>
<sequence length="1562" mass="172790">MAGGNIKVVVRCRPLNSRVELTRGAKGLIRMEGSQTIIDPPEQAESSRSAGKKPMVFSFDKSYWSAGARDEPNYASQSTLYDDLGVELLDHSFDGFNTCIFAYGQTGSGKSYSMMGYGADKGIIPLTTAELFNRVETRTKETPNLSYTVEVSYIEIYNEKVRDLLNPRNKGNLRVREHPSLGPYVEDLSRLVVEDYGQMMTLMDEGNKARTVASTNMNETSSRSHAVFTVIARLTSQLTQKRHDPQTNMVGEKVSKISLVDLAGSERQASTGATGTRLKEGANINKSLTTLGKVIAALASASSDKRKRKDDHVPYRDSVLTWLLKESLGGNSKTAMIAAISPADYEETLSTLRYADAAKKIKTHAVVNEDPNAKLIRELKEELDTLRSRISAGMSEEAAYDPSVPLDQQMVTFRTKDGEVRKVSKLELQDQLQASEKLMEGLNQTWEEKMEQTRAIHTEREKALEEMGISIDKDMVGVHAPQKHPSLVNLNEDPLMSECLVYQLKPGPTVAGSPDTALAQIRLSGSHILPEHCTFTNNAGTVSVTAVEDARIFVNGKRIPANSPVKLLNGFRVILGDFHVFRFNDPATVRKEREQMATSTSMEGISGELTRSDTPSLAAGEMMDWNAARREMADIEKMGDQDLDKLFDDIATILLVKLTVQIKVRTLRGKRPESRADILGDMESRQMTPSQTEETLDTLGNPWAGAMDTTVTSLSIGTPQKPDFAEVEPTVIEAGAEYGRAPSQSAEDSALEQQHLTKQLKTLAQEVKRIRSQAAKARALEHVSVEPSNWTARELRLVKGAVKQWRRLRGYVIAEQILCGAVSLREANVISTQMDKRASYNFLVSGDAIPTSSLDGLSGVVEFEDVSSAGGAEDGARLMVKVVDRNATAVYAWDSARFTSQLTRMKQVNAHSGKPGYSQHFKVDEPFADRPAPTFSFIGAARIPLRLLTNRISSTINVPILCPYTAEAIGSCRVDFRLPTRAESTSGLTTPDSLAGPLLDPIVPGERLTISLTVDGIRGLSSSDFASVHAQTRLTSLLGDSIASEDTFASMPVDLNKSSLTSLSLRKTISTIISPAILRHLQTETASIDFFATVTPEYLDRLERWDRRREMSAPSSVPDTPSKLRPDGRLGMRRNETDFIGPEHHDILASVEILEMSMSGEYVPADVVDDTFQLHQGLQRRIGIKLHHTSGHALPWTRFSHVSISDIRVLAKGVAESVSQPEVELKIAAELDFAKDGTSTLVGTGTWDTASHDAVQLNRKTATDQQILVRLVLMVDVENLDEPATLSLDLPIRVLDRDARRSSFKFWSTAKAYPSLTAIFVICLTPPLAQSASDLWRLDTARKHVPGEEVLADWKPRSLSLLEDHERLKGTARRMGDVQATKAVLEQVGEVGLKSEERDEAEQEAMLRRCVGLWEVAMQQRVQIDLKRDSPEETEVARKLRKLLPDLQTKLVPSITRIPKSDSCIKAGMLMILRDSQTNSWDKLTFALRRPYLYIHPSTAHREIQIINLTQARAVPSPDVEQLLERRFAFTIFTPTNSFILQAPNQKEMSEWISVISATSEA</sequence>
<evidence type="ECO:0000256" key="6">
    <source>
        <dbReference type="ARBA" id="ARBA00022840"/>
    </source>
</evidence>
<evidence type="ECO:0000313" key="15">
    <source>
        <dbReference type="EMBL" id="KAI9637037.1"/>
    </source>
</evidence>
<comment type="subcellular location">
    <subcellularLocation>
        <location evidence="1">Cytoplasm</location>
        <location evidence="1">Cytoskeleton</location>
    </subcellularLocation>
</comment>
<evidence type="ECO:0000256" key="3">
    <source>
        <dbReference type="ARBA" id="ARBA00022490"/>
    </source>
</evidence>
<keyword evidence="2" id="KW-0813">Transport</keyword>
<dbReference type="GO" id="GO:0005874">
    <property type="term" value="C:microtubule"/>
    <property type="evidence" value="ECO:0007669"/>
    <property type="project" value="UniProtKB-KW"/>
</dbReference>
<dbReference type="Pfam" id="PF00225">
    <property type="entry name" value="Kinesin"/>
    <property type="match status" value="1"/>
</dbReference>
<keyword evidence="6 10" id="KW-0067">ATP-binding</keyword>
<dbReference type="GO" id="GO:0008017">
    <property type="term" value="F:microtubule binding"/>
    <property type="evidence" value="ECO:0007669"/>
    <property type="project" value="InterPro"/>
</dbReference>
<feature type="binding site" evidence="10">
    <location>
        <begin position="104"/>
        <end position="111"/>
    </location>
    <ligand>
        <name>ATP</name>
        <dbReference type="ChEBI" id="CHEBI:30616"/>
    </ligand>
</feature>
<dbReference type="Proteomes" id="UP001164286">
    <property type="component" value="Unassembled WGS sequence"/>
</dbReference>
<dbReference type="GO" id="GO:0005546">
    <property type="term" value="F:phosphatidylinositol-4,5-bisphosphate binding"/>
    <property type="evidence" value="ECO:0007669"/>
    <property type="project" value="UniProtKB-ARBA"/>
</dbReference>
<keyword evidence="9" id="KW-0206">Cytoskeleton</keyword>
<dbReference type="InterPro" id="IPR022164">
    <property type="entry name" value="Kinesin-like"/>
</dbReference>
<evidence type="ECO:0000256" key="2">
    <source>
        <dbReference type="ARBA" id="ARBA00022448"/>
    </source>
</evidence>
<evidence type="ECO:0000256" key="5">
    <source>
        <dbReference type="ARBA" id="ARBA00022741"/>
    </source>
</evidence>
<dbReference type="GO" id="GO:0008574">
    <property type="term" value="F:plus-end-directed microtubule motor activity"/>
    <property type="evidence" value="ECO:0007669"/>
    <property type="project" value="UniProtKB-ARBA"/>
</dbReference>
<dbReference type="FunFam" id="3.40.850.10:FF:000047">
    <property type="entry name" value="Kinesin family protein"/>
    <property type="match status" value="1"/>
</dbReference>
<dbReference type="SMART" id="SM00233">
    <property type="entry name" value="PH"/>
    <property type="match status" value="1"/>
</dbReference>
<dbReference type="SMART" id="SM00129">
    <property type="entry name" value="KISc"/>
    <property type="match status" value="1"/>
</dbReference>
<evidence type="ECO:0000256" key="7">
    <source>
        <dbReference type="ARBA" id="ARBA00023054"/>
    </source>
</evidence>
<evidence type="ECO:0000256" key="8">
    <source>
        <dbReference type="ARBA" id="ARBA00023175"/>
    </source>
</evidence>
<dbReference type="GO" id="GO:0047496">
    <property type="term" value="P:vesicle transport along microtubule"/>
    <property type="evidence" value="ECO:0007669"/>
    <property type="project" value="UniProtKB-ARBA"/>
</dbReference>
<dbReference type="InterPro" id="IPR008984">
    <property type="entry name" value="SMAD_FHA_dom_sf"/>
</dbReference>
<dbReference type="Pfam" id="PF00498">
    <property type="entry name" value="FHA"/>
    <property type="match status" value="1"/>
</dbReference>
<keyword evidence="5 10" id="KW-0547">Nucleotide-binding</keyword>
<evidence type="ECO:0000256" key="11">
    <source>
        <dbReference type="SAM" id="Coils"/>
    </source>
</evidence>
<accession>A0AA38H9E4</accession>
<dbReference type="InterPro" id="IPR001752">
    <property type="entry name" value="Kinesin_motor_dom"/>
</dbReference>
<dbReference type="InterPro" id="IPR032405">
    <property type="entry name" value="Kinesin_assoc"/>
</dbReference>
<dbReference type="PROSITE" id="PS50003">
    <property type="entry name" value="PH_DOMAIN"/>
    <property type="match status" value="1"/>
</dbReference>
<feature type="region of interest" description="Disordered" evidence="12">
    <location>
        <begin position="1109"/>
        <end position="1131"/>
    </location>
</feature>
<evidence type="ECO:0000256" key="10">
    <source>
        <dbReference type="PROSITE-ProRule" id="PRU00283"/>
    </source>
</evidence>
<reference evidence="15" key="1">
    <citation type="journal article" date="2022" name="G3 (Bethesda)">
        <title>High quality genome of the basidiomycete yeast Dioszegia hungarica PDD-24b-2 isolated from cloud water.</title>
        <authorList>
            <person name="Jarrige D."/>
            <person name="Haridas S."/>
            <person name="Bleykasten-Grosshans C."/>
            <person name="Joly M."/>
            <person name="Nadalig T."/>
            <person name="Sancelme M."/>
            <person name="Vuilleumier S."/>
            <person name="Grigoriev I.V."/>
            <person name="Amato P."/>
            <person name="Bringel F."/>
        </authorList>
    </citation>
    <scope>NUCLEOTIDE SEQUENCE</scope>
    <source>
        <strain evidence="15">PDD-24b-2</strain>
    </source>
</reference>
<evidence type="ECO:0000256" key="1">
    <source>
        <dbReference type="ARBA" id="ARBA00004245"/>
    </source>
</evidence>
<feature type="domain" description="PH" evidence="13">
    <location>
        <begin position="1463"/>
        <end position="1561"/>
    </location>
</feature>